<comment type="caution">
    <text evidence="2">The sequence shown here is derived from an EMBL/GenBank/DDBJ whole genome shotgun (WGS) entry which is preliminary data.</text>
</comment>
<keyword evidence="3" id="KW-1185">Reference proteome</keyword>
<sequence length="150" mass="17452">MAVSPEAAAITHRKRLQYCRWVDHNQFHLFDQIILPEATFSFWKAVGTVYHEFGVDYSFLSREEFINHFTTAFKSLQSYHLIAPAELEQTSPDEIKAIFGCIYHAGIKGSDTEGHGTGGGHYHETWVREGDDWFMKDLRFERIYWKTLSS</sequence>
<dbReference type="Proteomes" id="UP000294003">
    <property type="component" value="Unassembled WGS sequence"/>
</dbReference>
<dbReference type="Pfam" id="PF13577">
    <property type="entry name" value="SnoaL_4"/>
    <property type="match status" value="1"/>
</dbReference>
<dbReference type="Gene3D" id="3.10.450.50">
    <property type="match status" value="1"/>
</dbReference>
<evidence type="ECO:0000313" key="3">
    <source>
        <dbReference type="Proteomes" id="UP000294003"/>
    </source>
</evidence>
<proteinExistence type="predicted"/>
<dbReference type="InterPro" id="IPR032710">
    <property type="entry name" value="NTF2-like_dom_sf"/>
</dbReference>
<gene>
    <name evidence="2" type="ORF">DL762_001658</name>
</gene>
<dbReference type="SUPFAM" id="SSF54427">
    <property type="entry name" value="NTF2-like"/>
    <property type="match status" value="1"/>
</dbReference>
<organism evidence="2 3">
    <name type="scientific">Monosporascus cannonballus</name>
    <dbReference type="NCBI Taxonomy" id="155416"/>
    <lineage>
        <taxon>Eukaryota</taxon>
        <taxon>Fungi</taxon>
        <taxon>Dikarya</taxon>
        <taxon>Ascomycota</taxon>
        <taxon>Pezizomycotina</taxon>
        <taxon>Sordariomycetes</taxon>
        <taxon>Xylariomycetidae</taxon>
        <taxon>Xylariales</taxon>
        <taxon>Xylariales incertae sedis</taxon>
        <taxon>Monosporascus</taxon>
    </lineage>
</organism>
<protein>
    <recommendedName>
        <fullName evidence="1">SnoaL-like domain-containing protein</fullName>
    </recommendedName>
</protein>
<name>A0ABY0HGZ6_9PEZI</name>
<feature type="domain" description="SnoaL-like" evidence="1">
    <location>
        <begin position="17"/>
        <end position="138"/>
    </location>
</feature>
<reference evidence="2 3" key="1">
    <citation type="submission" date="2018-06" db="EMBL/GenBank/DDBJ databases">
        <title>Complete Genomes of Monosporascus.</title>
        <authorList>
            <person name="Robinson A.J."/>
            <person name="Natvig D.O."/>
        </authorList>
    </citation>
    <scope>NUCLEOTIDE SEQUENCE [LARGE SCALE GENOMIC DNA]</scope>
    <source>
        <strain evidence="2 3">CBS 609.92</strain>
    </source>
</reference>
<dbReference type="EMBL" id="QJNS01000028">
    <property type="protein sequence ID" value="RYO92378.1"/>
    <property type="molecule type" value="Genomic_DNA"/>
</dbReference>
<accession>A0ABY0HGZ6</accession>
<evidence type="ECO:0000259" key="1">
    <source>
        <dbReference type="Pfam" id="PF13577"/>
    </source>
</evidence>
<evidence type="ECO:0000313" key="2">
    <source>
        <dbReference type="EMBL" id="RYO92378.1"/>
    </source>
</evidence>
<dbReference type="InterPro" id="IPR037401">
    <property type="entry name" value="SnoaL-like"/>
</dbReference>